<dbReference type="GeneID" id="9680368"/>
<accession>C1MIZ6</accession>
<gene>
    <name evidence="2" type="ORF">MICPUCDRAFT_50752</name>
</gene>
<dbReference type="InterPro" id="IPR053733">
    <property type="entry name" value="Heme_Transport_Util_sf"/>
</dbReference>
<feature type="region of interest" description="Disordered" evidence="1">
    <location>
        <begin position="1"/>
        <end position="49"/>
    </location>
</feature>
<dbReference type="Gene3D" id="3.40.1570.10">
    <property type="entry name" value="HemS/ChuS/ChuX like domains"/>
    <property type="match status" value="1"/>
</dbReference>
<dbReference type="OrthoDB" id="10266716at2759"/>
<dbReference type="AlphaFoldDB" id="C1MIZ6"/>
<protein>
    <submittedName>
        <fullName evidence="2">Predicted protein</fullName>
    </submittedName>
</protein>
<organism evidence="3">
    <name type="scientific">Micromonas pusilla (strain CCMP1545)</name>
    <name type="common">Picoplanktonic green alga</name>
    <dbReference type="NCBI Taxonomy" id="564608"/>
    <lineage>
        <taxon>Eukaryota</taxon>
        <taxon>Viridiplantae</taxon>
        <taxon>Chlorophyta</taxon>
        <taxon>Mamiellophyceae</taxon>
        <taxon>Mamiellales</taxon>
        <taxon>Mamiellaceae</taxon>
        <taxon>Micromonas</taxon>
    </lineage>
</organism>
<keyword evidence="3" id="KW-1185">Reference proteome</keyword>
<dbReference type="OMA" id="CCTIASP"/>
<dbReference type="Proteomes" id="UP000001876">
    <property type="component" value="Unassembled WGS sequence"/>
</dbReference>
<dbReference type="RefSeq" id="XP_003055224.1">
    <property type="nucleotide sequence ID" value="XM_003055178.1"/>
</dbReference>
<proteinExistence type="predicted"/>
<feature type="compositionally biased region" description="Low complexity" evidence="1">
    <location>
        <begin position="7"/>
        <end position="20"/>
    </location>
</feature>
<dbReference type="EMBL" id="GG663735">
    <property type="protein sequence ID" value="EEH60476.1"/>
    <property type="molecule type" value="Genomic_DNA"/>
</dbReference>
<evidence type="ECO:0000313" key="3">
    <source>
        <dbReference type="Proteomes" id="UP000001876"/>
    </source>
</evidence>
<reference evidence="2 3" key="1">
    <citation type="journal article" date="2009" name="Science">
        <title>Green evolution and dynamic adaptations revealed by genomes of the marine picoeukaryotes Micromonas.</title>
        <authorList>
            <person name="Worden A.Z."/>
            <person name="Lee J.H."/>
            <person name="Mock T."/>
            <person name="Rouze P."/>
            <person name="Simmons M.P."/>
            <person name="Aerts A.L."/>
            <person name="Allen A.E."/>
            <person name="Cuvelier M.L."/>
            <person name="Derelle E."/>
            <person name="Everett M.V."/>
            <person name="Foulon E."/>
            <person name="Grimwood J."/>
            <person name="Gundlach H."/>
            <person name="Henrissat B."/>
            <person name="Napoli C."/>
            <person name="McDonald S.M."/>
            <person name="Parker M.S."/>
            <person name="Rombauts S."/>
            <person name="Salamov A."/>
            <person name="Von Dassow P."/>
            <person name="Badger J.H."/>
            <person name="Coutinho P.M."/>
            <person name="Demir E."/>
            <person name="Dubchak I."/>
            <person name="Gentemann C."/>
            <person name="Eikrem W."/>
            <person name="Gready J.E."/>
            <person name="John U."/>
            <person name="Lanier W."/>
            <person name="Lindquist E.A."/>
            <person name="Lucas S."/>
            <person name="Mayer K.F."/>
            <person name="Moreau H."/>
            <person name="Not F."/>
            <person name="Otillar R."/>
            <person name="Panaud O."/>
            <person name="Pangilinan J."/>
            <person name="Paulsen I."/>
            <person name="Piegu B."/>
            <person name="Poliakov A."/>
            <person name="Robbens S."/>
            <person name="Schmutz J."/>
            <person name="Toulza E."/>
            <person name="Wyss T."/>
            <person name="Zelensky A."/>
            <person name="Zhou K."/>
            <person name="Armbrust E.V."/>
            <person name="Bhattacharya D."/>
            <person name="Goodenough U.W."/>
            <person name="Van de Peer Y."/>
            <person name="Grigoriev I.V."/>
        </authorList>
    </citation>
    <scope>NUCLEOTIDE SEQUENCE [LARGE SCALE GENOMIC DNA]</scope>
    <source>
        <strain evidence="2 3">CCMP1545</strain>
    </source>
</reference>
<evidence type="ECO:0000256" key="1">
    <source>
        <dbReference type="SAM" id="MobiDB-lite"/>
    </source>
</evidence>
<evidence type="ECO:0000313" key="2">
    <source>
        <dbReference type="EMBL" id="EEH60476.1"/>
    </source>
</evidence>
<dbReference type="KEGG" id="mpp:MICPUCDRAFT_50752"/>
<dbReference type="eggNOG" id="ENOG502SDH4">
    <property type="taxonomic scope" value="Eukaryota"/>
</dbReference>
<name>C1MIZ6_MICPC</name>
<sequence>MTNAMLSSSPRAIAIAPRSRASNRDVRAPFSAAPRSRRRNEQDYHSARASGSRRVSVVVAAAAADAKAAEADLPPSDWAKEWRARFDAEKVFHCDKEGACDDKENAALVDFIVAASATLADVPSRFIVVGDGGILESVRPWPKTPRFAELGAKGTCCTLASDDKTFEAHLFLSRVREVALARSERGGRKIYAIRFFGEEAAPMGTVPVPTPKTMMTVVLHGTGEGGEVPAEAVEKWESLAKVLEEKGGKL</sequence>